<evidence type="ECO:0000313" key="2">
    <source>
        <dbReference type="Proteomes" id="UP001157502"/>
    </source>
</evidence>
<reference evidence="1" key="1">
    <citation type="submission" date="2021-05" db="EMBL/GenBank/DDBJ databases">
        <authorList>
            <person name="Pan Q."/>
            <person name="Jouanno E."/>
            <person name="Zahm M."/>
            <person name="Klopp C."/>
            <person name="Cabau C."/>
            <person name="Louis A."/>
            <person name="Berthelot C."/>
            <person name="Parey E."/>
            <person name="Roest Crollius H."/>
            <person name="Montfort J."/>
            <person name="Robinson-Rechavi M."/>
            <person name="Bouchez O."/>
            <person name="Lampietro C."/>
            <person name="Lopez Roques C."/>
            <person name="Donnadieu C."/>
            <person name="Postlethwait J."/>
            <person name="Bobe J."/>
            <person name="Dillon D."/>
            <person name="Chandos A."/>
            <person name="von Hippel F."/>
            <person name="Guiguen Y."/>
        </authorList>
    </citation>
    <scope>NUCLEOTIDE SEQUENCE</scope>
    <source>
        <strain evidence="1">YG-Jan2019</strain>
    </source>
</reference>
<protein>
    <submittedName>
        <fullName evidence="1">Uncharacterized protein</fullName>
    </submittedName>
</protein>
<dbReference type="Proteomes" id="UP001157502">
    <property type="component" value="Chromosome 32"/>
</dbReference>
<organism evidence="1 2">
    <name type="scientific">Dallia pectoralis</name>
    <name type="common">Alaska blackfish</name>
    <dbReference type="NCBI Taxonomy" id="75939"/>
    <lineage>
        <taxon>Eukaryota</taxon>
        <taxon>Metazoa</taxon>
        <taxon>Chordata</taxon>
        <taxon>Craniata</taxon>
        <taxon>Vertebrata</taxon>
        <taxon>Euteleostomi</taxon>
        <taxon>Actinopterygii</taxon>
        <taxon>Neopterygii</taxon>
        <taxon>Teleostei</taxon>
        <taxon>Protacanthopterygii</taxon>
        <taxon>Esociformes</taxon>
        <taxon>Umbridae</taxon>
        <taxon>Dallia</taxon>
    </lineage>
</organism>
<gene>
    <name evidence="1" type="ORF">DPEC_G00326470</name>
</gene>
<evidence type="ECO:0000313" key="1">
    <source>
        <dbReference type="EMBL" id="KAJ7987437.1"/>
    </source>
</evidence>
<dbReference type="EMBL" id="CM055759">
    <property type="protein sequence ID" value="KAJ7987437.1"/>
    <property type="molecule type" value="Genomic_DNA"/>
</dbReference>
<keyword evidence="2" id="KW-1185">Reference proteome</keyword>
<name>A0ACC2F813_DALPE</name>
<proteinExistence type="predicted"/>
<accession>A0ACC2F813</accession>
<sequence length="114" mass="12862">MSHGGRIFFARHFFRPIHYWLPGFPAFVSNRLDSSGDRTNLAEFSVSGFRMSREESGDASLNAHWRYRGLAPLQPRVALLHVGLCSRHLGGGACVCARVRQHRDTRGGIAERKR</sequence>
<comment type="caution">
    <text evidence="1">The sequence shown here is derived from an EMBL/GenBank/DDBJ whole genome shotgun (WGS) entry which is preliminary data.</text>
</comment>